<evidence type="ECO:0000256" key="2">
    <source>
        <dbReference type="ARBA" id="ARBA00022475"/>
    </source>
</evidence>
<evidence type="ECO:0000256" key="1">
    <source>
        <dbReference type="ARBA" id="ARBA00004651"/>
    </source>
</evidence>
<evidence type="ECO:0000256" key="3">
    <source>
        <dbReference type="ARBA" id="ARBA00022692"/>
    </source>
</evidence>
<evidence type="ECO:0000313" key="10">
    <source>
        <dbReference type="EMBL" id="KUF18323.1"/>
    </source>
</evidence>
<gene>
    <name evidence="10" type="ORF">AT728_25140</name>
</gene>
<evidence type="ECO:0000259" key="9">
    <source>
        <dbReference type="Pfam" id="PF13396"/>
    </source>
</evidence>
<feature type="region of interest" description="Disordered" evidence="6">
    <location>
        <begin position="61"/>
        <end position="85"/>
    </location>
</feature>
<dbReference type="STRING" id="1765722.AT728_25140"/>
<dbReference type="InterPro" id="IPR027379">
    <property type="entry name" value="CLS_N"/>
</dbReference>
<keyword evidence="2" id="KW-1003">Cell membrane</keyword>
<evidence type="ECO:0000256" key="5">
    <source>
        <dbReference type="ARBA" id="ARBA00023136"/>
    </source>
</evidence>
<dbReference type="AlphaFoldDB" id="A0A0W7X6X6"/>
<feature type="domain" description="SHOCT" evidence="8">
    <location>
        <begin position="90"/>
        <end position="113"/>
    </location>
</feature>
<dbReference type="EMBL" id="LOCL01000031">
    <property type="protein sequence ID" value="KUF18323.1"/>
    <property type="molecule type" value="Genomic_DNA"/>
</dbReference>
<accession>A0A0W7X6X6</accession>
<feature type="domain" description="Cardiolipin synthase N-terminal" evidence="9">
    <location>
        <begin position="9"/>
        <end position="53"/>
    </location>
</feature>
<sequence length="117" mass="13149">MLMFFLWIMWFLIVFHIIVDIFRNEDLSGLAKAGWLLFVLVVPLLGVAIYLIVQGKGISRRTGRRGYQGASDLGPYPVATSSSGGDVRDLERLAELHRAGALSQAEFEHAKHRFLAY</sequence>
<keyword evidence="11" id="KW-1185">Reference proteome</keyword>
<evidence type="ECO:0000256" key="4">
    <source>
        <dbReference type="ARBA" id="ARBA00022989"/>
    </source>
</evidence>
<comment type="caution">
    <text evidence="10">The sequence shown here is derived from an EMBL/GenBank/DDBJ whole genome shotgun (WGS) entry which is preliminary data.</text>
</comment>
<organism evidence="10 11">
    <name type="scientific">Streptomyces silvensis</name>
    <dbReference type="NCBI Taxonomy" id="1765722"/>
    <lineage>
        <taxon>Bacteria</taxon>
        <taxon>Bacillati</taxon>
        <taxon>Actinomycetota</taxon>
        <taxon>Actinomycetes</taxon>
        <taxon>Kitasatosporales</taxon>
        <taxon>Streptomycetaceae</taxon>
        <taxon>Streptomyces</taxon>
    </lineage>
</organism>
<keyword evidence="3 7" id="KW-0812">Transmembrane</keyword>
<proteinExistence type="predicted"/>
<evidence type="ECO:0008006" key="12">
    <source>
        <dbReference type="Google" id="ProtNLM"/>
    </source>
</evidence>
<protein>
    <recommendedName>
        <fullName evidence="12">SHOCT domain-containing protein</fullName>
    </recommendedName>
</protein>
<evidence type="ECO:0000256" key="7">
    <source>
        <dbReference type="SAM" id="Phobius"/>
    </source>
</evidence>
<name>A0A0W7X6X6_9ACTN</name>
<keyword evidence="4 7" id="KW-1133">Transmembrane helix</keyword>
<dbReference type="InterPro" id="IPR018649">
    <property type="entry name" value="SHOCT"/>
</dbReference>
<evidence type="ECO:0000259" key="8">
    <source>
        <dbReference type="Pfam" id="PF09851"/>
    </source>
</evidence>
<keyword evidence="5 7" id="KW-0472">Membrane</keyword>
<dbReference type="Proteomes" id="UP000054804">
    <property type="component" value="Unassembled WGS sequence"/>
</dbReference>
<comment type="subcellular location">
    <subcellularLocation>
        <location evidence="1">Cell membrane</location>
        <topology evidence="1">Multi-pass membrane protein</topology>
    </subcellularLocation>
</comment>
<dbReference type="OrthoDB" id="7596142at2"/>
<evidence type="ECO:0000256" key="6">
    <source>
        <dbReference type="SAM" id="MobiDB-lite"/>
    </source>
</evidence>
<dbReference type="GO" id="GO:0005886">
    <property type="term" value="C:plasma membrane"/>
    <property type="evidence" value="ECO:0007669"/>
    <property type="project" value="UniProtKB-SubCell"/>
</dbReference>
<dbReference type="Pfam" id="PF09851">
    <property type="entry name" value="SHOCT"/>
    <property type="match status" value="1"/>
</dbReference>
<feature type="transmembrane region" description="Helical" evidence="7">
    <location>
        <begin position="33"/>
        <end position="53"/>
    </location>
</feature>
<evidence type="ECO:0000313" key="11">
    <source>
        <dbReference type="Proteomes" id="UP000054804"/>
    </source>
</evidence>
<dbReference type="Pfam" id="PF13396">
    <property type="entry name" value="PLDc_N"/>
    <property type="match status" value="1"/>
</dbReference>
<reference evidence="10 11" key="1">
    <citation type="submission" date="2015-12" db="EMBL/GenBank/DDBJ databases">
        <title>Draft genome sequence of Streptomyces silvensis ATCC 53525, a producer of novel hormone antagonists.</title>
        <authorList>
            <person name="Johnston C.W."/>
            <person name="Li Y."/>
            <person name="Magarvey N.A."/>
        </authorList>
    </citation>
    <scope>NUCLEOTIDE SEQUENCE [LARGE SCALE GENOMIC DNA]</scope>
    <source>
        <strain evidence="10 11">ATCC 53525</strain>
    </source>
</reference>